<protein>
    <submittedName>
        <fullName evidence="2">Uncharacterized protein</fullName>
    </submittedName>
</protein>
<comment type="caution">
    <text evidence="2">The sequence shown here is derived from an EMBL/GenBank/DDBJ whole genome shotgun (WGS) entry which is preliminary data.</text>
</comment>
<feature type="compositionally biased region" description="Low complexity" evidence="1">
    <location>
        <begin position="51"/>
        <end position="68"/>
    </location>
</feature>
<evidence type="ECO:0000313" key="2">
    <source>
        <dbReference type="EMBL" id="CAH1801996.1"/>
    </source>
</evidence>
<feature type="non-terminal residue" evidence="2">
    <location>
        <position position="156"/>
    </location>
</feature>
<keyword evidence="3" id="KW-1185">Reference proteome</keyword>
<evidence type="ECO:0000313" key="3">
    <source>
        <dbReference type="Proteomes" id="UP000749559"/>
    </source>
</evidence>
<organism evidence="2 3">
    <name type="scientific">Owenia fusiformis</name>
    <name type="common">Polychaete worm</name>
    <dbReference type="NCBI Taxonomy" id="6347"/>
    <lineage>
        <taxon>Eukaryota</taxon>
        <taxon>Metazoa</taxon>
        <taxon>Spiralia</taxon>
        <taxon>Lophotrochozoa</taxon>
        <taxon>Annelida</taxon>
        <taxon>Polychaeta</taxon>
        <taxon>Sedentaria</taxon>
        <taxon>Canalipalpata</taxon>
        <taxon>Sabellida</taxon>
        <taxon>Oweniida</taxon>
        <taxon>Oweniidae</taxon>
        <taxon>Owenia</taxon>
    </lineage>
</organism>
<dbReference type="Proteomes" id="UP000749559">
    <property type="component" value="Unassembled WGS sequence"/>
</dbReference>
<accession>A0A8S4Q7T5</accession>
<name>A0A8S4Q7T5_OWEFU</name>
<dbReference type="AlphaFoldDB" id="A0A8S4Q7T5"/>
<dbReference type="EMBL" id="CAIIXF020000012">
    <property type="protein sequence ID" value="CAH1801996.1"/>
    <property type="molecule type" value="Genomic_DNA"/>
</dbReference>
<evidence type="ECO:0000256" key="1">
    <source>
        <dbReference type="SAM" id="MobiDB-lite"/>
    </source>
</evidence>
<proteinExistence type="predicted"/>
<feature type="region of interest" description="Disordered" evidence="1">
    <location>
        <begin position="25"/>
        <end position="72"/>
    </location>
</feature>
<feature type="non-terminal residue" evidence="2">
    <location>
        <position position="1"/>
    </location>
</feature>
<gene>
    <name evidence="2" type="ORF">OFUS_LOCUS25722</name>
</gene>
<reference evidence="2" key="1">
    <citation type="submission" date="2022-03" db="EMBL/GenBank/DDBJ databases">
        <authorList>
            <person name="Martin C."/>
        </authorList>
    </citation>
    <scope>NUCLEOTIDE SEQUENCE</scope>
</reference>
<sequence length="156" mass="17342">LQKEPCSLSYVEGRAILYDEELRENKADATTGEEYETNNTVQAQGVESDGARGFSFSSRRSSSSSSDDGNVECHACTEVDGRPPGGVCNITMSALQKIHSYEGVYRYGINVGNMRYTIYLKSSDNKTTRSKIEQDFPNHNFFFEIIGKDTRGVQIA</sequence>